<evidence type="ECO:0000256" key="1">
    <source>
        <dbReference type="SAM" id="MobiDB-lite"/>
    </source>
</evidence>
<proteinExistence type="predicted"/>
<sequence length="109" mass="12402">MFLAEKGSFPAHGLFHELTADPQTHTLESFQREPHLDQSERKEGNRNTALNDKKKHLRFSVTAALVWSGSDLRPAQTSDRLRPAQTSDRLRPQTGSDLRPRCFVRFTAS</sequence>
<dbReference type="EMBL" id="OZ035823">
    <property type="protein sequence ID" value="CAL1569266.1"/>
    <property type="molecule type" value="Genomic_DNA"/>
</dbReference>
<dbReference type="AlphaFoldDB" id="A0AAV2IVI5"/>
<keyword evidence="3" id="KW-1185">Reference proteome</keyword>
<accession>A0AAV2IVI5</accession>
<organism evidence="2 3">
    <name type="scientific">Knipowitschia caucasica</name>
    <name type="common">Caucasian dwarf goby</name>
    <name type="synonym">Pomatoschistus caucasicus</name>
    <dbReference type="NCBI Taxonomy" id="637954"/>
    <lineage>
        <taxon>Eukaryota</taxon>
        <taxon>Metazoa</taxon>
        <taxon>Chordata</taxon>
        <taxon>Craniata</taxon>
        <taxon>Vertebrata</taxon>
        <taxon>Euteleostomi</taxon>
        <taxon>Actinopterygii</taxon>
        <taxon>Neopterygii</taxon>
        <taxon>Teleostei</taxon>
        <taxon>Neoteleostei</taxon>
        <taxon>Acanthomorphata</taxon>
        <taxon>Gobiaria</taxon>
        <taxon>Gobiiformes</taxon>
        <taxon>Gobioidei</taxon>
        <taxon>Gobiidae</taxon>
        <taxon>Gobiinae</taxon>
        <taxon>Knipowitschia</taxon>
    </lineage>
</organism>
<dbReference type="Proteomes" id="UP001497482">
    <property type="component" value="Chromosome 1"/>
</dbReference>
<evidence type="ECO:0000313" key="3">
    <source>
        <dbReference type="Proteomes" id="UP001497482"/>
    </source>
</evidence>
<feature type="region of interest" description="Disordered" evidence="1">
    <location>
        <begin position="1"/>
        <end position="54"/>
    </location>
</feature>
<gene>
    <name evidence="2" type="ORF">KC01_LOCUS1727</name>
</gene>
<protein>
    <submittedName>
        <fullName evidence="2">Uncharacterized protein</fullName>
    </submittedName>
</protein>
<name>A0AAV2IVI5_KNICA</name>
<reference evidence="2 3" key="1">
    <citation type="submission" date="2024-04" db="EMBL/GenBank/DDBJ databases">
        <authorList>
            <person name="Waldvogel A.-M."/>
            <person name="Schoenle A."/>
        </authorList>
    </citation>
    <scope>NUCLEOTIDE SEQUENCE [LARGE SCALE GENOMIC DNA]</scope>
</reference>
<evidence type="ECO:0000313" key="2">
    <source>
        <dbReference type="EMBL" id="CAL1569266.1"/>
    </source>
</evidence>
<feature type="region of interest" description="Disordered" evidence="1">
    <location>
        <begin position="72"/>
        <end position="97"/>
    </location>
</feature>
<feature type="compositionally biased region" description="Basic and acidic residues" evidence="1">
    <location>
        <begin position="30"/>
        <end position="45"/>
    </location>
</feature>